<dbReference type="GO" id="GO:0005634">
    <property type="term" value="C:nucleus"/>
    <property type="evidence" value="ECO:0007669"/>
    <property type="project" value="TreeGrafter"/>
</dbReference>
<feature type="compositionally biased region" description="Low complexity" evidence="1">
    <location>
        <begin position="1095"/>
        <end position="1104"/>
    </location>
</feature>
<feature type="compositionally biased region" description="Low complexity" evidence="1">
    <location>
        <begin position="1"/>
        <end position="17"/>
    </location>
</feature>
<feature type="domain" description="SCD" evidence="2">
    <location>
        <begin position="348"/>
        <end position="431"/>
    </location>
</feature>
<organism evidence="3 4">
    <name type="scientific">Coniochaeta pulveracea</name>
    <dbReference type="NCBI Taxonomy" id="177199"/>
    <lineage>
        <taxon>Eukaryota</taxon>
        <taxon>Fungi</taxon>
        <taxon>Dikarya</taxon>
        <taxon>Ascomycota</taxon>
        <taxon>Pezizomycotina</taxon>
        <taxon>Sordariomycetes</taxon>
        <taxon>Sordariomycetidae</taxon>
        <taxon>Coniochaetales</taxon>
        <taxon>Coniochaetaceae</taxon>
        <taxon>Coniochaeta</taxon>
    </lineage>
</organism>
<sequence length="1177" mass="131740">MDSTDSNATSSPAPTATQTRRSGRVVKAPERLAVDAPAAGKRKRGAAQDEDNEDTQAPDVEDDESDTEPDDDDDDDVVEEAAPKRKRTAQASKGKRPAAKRSKTNGTAPAARQTTIPSRPKKAIRIDIDRREGDGLFGEIFASGDSTDDVAAHWYQRYQEDNAVAVTDLVNCILLAAGCDQLVTADDIRDPDNCQNRLADLQNVYADEGISDYPLIQRSKTTRSFRDLLVSFFKSLVNTMHETEVLYTDEFLMENIARWVASMSSSTLRPFRHTATTVALAMETALVEVAKKLDDRITKLTKQTETEKARRQKANKTMLQNIQKDLDEAVQNRSICQDQIKDFFDTVFVHRYRDIDSKIRTECVDALGSWIMHLPSVFLEPEYLRYLGWMLSDTVAQTRHEVLKQLARIFKRDADKIGSFIDRFRPRLVEIATRDIDVSVRVVAISVMETLKSTGMLEPTEIDSICKLIFDTELRVRKAVVDFFADCINDAIEAKIEDMGGNDAIEEIFGDDEEDEYYAPRRDWVSIKCLAEALAAYDSQFEEEAPTEPPRPLDIAVDMYNTPVVETRISVAAQVLYEKNAHIRNWEVLAGYLLHDHTFSAKASKKSNKETALRNAVAPDGREEAILLEMLSSAVKQTLSHSADAHKKKSRTELSESPEEIALKLAGLIPKLLKKFGADPVTAKSVLHLVRALDLDVFHQLRQDTQTYTRLLDEICTQFNRHVDRGVIHEASAALQDARQREELAELADSKISVLWENVINSLRNFDKSGELSLRGDLDAELLNELANVLMKMSKLSCISECIDVLDAEGPVEESSSPAIEILIRVVHRGKIGDTNEELDDPEDEAVAYAIKVCFFYFMWQVRRLKEYIEAGNSIPQAQADALNNLRKTFQMNLISTLSSRGGTDDLRLFATGALCDLHIIFGNLRSIVSQVPDGEDKYRLLDSLYEEIPPNLVQAELIEIFESTERSFAKRTKRTLAEPAEDEDPVDDDDSDDESEDELTPDEKKGRELKAEKQLCDLTSRYVLAISLGMLDASGPQAGRLRKRMLRNASRLGANFRGVVEFLDEAKLRAKLAAAAEKGPTASGRNRGGKKPAGQQQKTNGNAKGKGKAISEEIIIDDGSSDEEEEGQHEDEVEEGTEEDLRRRELLDDPIEDDEDEELTPVPENRDGEEDSVLGD</sequence>
<dbReference type="InterPro" id="IPR013721">
    <property type="entry name" value="STAG"/>
</dbReference>
<dbReference type="InterPro" id="IPR016024">
    <property type="entry name" value="ARM-type_fold"/>
</dbReference>
<evidence type="ECO:0000259" key="2">
    <source>
        <dbReference type="PROSITE" id="PS51425"/>
    </source>
</evidence>
<feature type="region of interest" description="Disordered" evidence="1">
    <location>
        <begin position="1077"/>
        <end position="1177"/>
    </location>
</feature>
<evidence type="ECO:0000313" key="4">
    <source>
        <dbReference type="Proteomes" id="UP000275385"/>
    </source>
</evidence>
<dbReference type="STRING" id="177199.A0A420YAN5"/>
<keyword evidence="4" id="KW-1185">Reference proteome</keyword>
<accession>A0A420YAN5</accession>
<feature type="compositionally biased region" description="Polar residues" evidence="1">
    <location>
        <begin position="104"/>
        <end position="117"/>
    </location>
</feature>
<dbReference type="InterPro" id="IPR056396">
    <property type="entry name" value="HEAT_SCC3-SA"/>
</dbReference>
<dbReference type="AlphaFoldDB" id="A0A420YAN5"/>
<feature type="compositionally biased region" description="Basic residues" evidence="1">
    <location>
        <begin position="84"/>
        <end position="103"/>
    </location>
</feature>
<dbReference type="Pfam" id="PF08514">
    <property type="entry name" value="STAG"/>
    <property type="match status" value="1"/>
</dbReference>
<dbReference type="GO" id="GO:0000785">
    <property type="term" value="C:chromatin"/>
    <property type="evidence" value="ECO:0007669"/>
    <property type="project" value="TreeGrafter"/>
</dbReference>
<gene>
    <name evidence="3" type="ORF">DL546_004004</name>
</gene>
<dbReference type="InterPro" id="IPR039662">
    <property type="entry name" value="Cohesin_Scc3/SA"/>
</dbReference>
<dbReference type="PANTHER" id="PTHR11199:SF0">
    <property type="entry name" value="LD34181P-RELATED"/>
    <property type="match status" value="1"/>
</dbReference>
<reference evidence="3 4" key="1">
    <citation type="submission" date="2018-08" db="EMBL/GenBank/DDBJ databases">
        <title>Draft genome of the lignicolous fungus Coniochaeta pulveracea.</title>
        <authorList>
            <person name="Borstlap C.J."/>
            <person name="De Witt R.N."/>
            <person name="Botha A."/>
            <person name="Volschenk H."/>
        </authorList>
    </citation>
    <scope>NUCLEOTIDE SEQUENCE [LARGE SCALE GENOMIC DNA]</scope>
    <source>
        <strain evidence="3 4">CAB683</strain>
    </source>
</reference>
<dbReference type="PANTHER" id="PTHR11199">
    <property type="entry name" value="STROMAL ANTIGEN"/>
    <property type="match status" value="1"/>
</dbReference>
<comment type="caution">
    <text evidence="3">The sequence shown here is derived from an EMBL/GenBank/DDBJ whole genome shotgun (WGS) entry which is preliminary data.</text>
</comment>
<dbReference type="PROSITE" id="PS51425">
    <property type="entry name" value="SCD"/>
    <property type="match status" value="1"/>
</dbReference>
<feature type="compositionally biased region" description="Acidic residues" evidence="1">
    <location>
        <begin position="1168"/>
        <end position="1177"/>
    </location>
</feature>
<dbReference type="InterPro" id="IPR011989">
    <property type="entry name" value="ARM-like"/>
</dbReference>
<protein>
    <recommendedName>
        <fullName evidence="2">SCD domain-containing protein</fullName>
    </recommendedName>
</protein>
<feature type="compositionally biased region" description="Acidic residues" evidence="1">
    <location>
        <begin position="48"/>
        <end position="79"/>
    </location>
</feature>
<dbReference type="Proteomes" id="UP000275385">
    <property type="component" value="Unassembled WGS sequence"/>
</dbReference>
<feature type="compositionally biased region" description="Acidic residues" evidence="1">
    <location>
        <begin position="1115"/>
        <end position="1139"/>
    </location>
</feature>
<dbReference type="OrthoDB" id="498590at2759"/>
<dbReference type="GO" id="GO:0003682">
    <property type="term" value="F:chromatin binding"/>
    <property type="evidence" value="ECO:0007669"/>
    <property type="project" value="TreeGrafter"/>
</dbReference>
<feature type="compositionally biased region" description="Acidic residues" evidence="1">
    <location>
        <begin position="1149"/>
        <end position="1160"/>
    </location>
</feature>
<evidence type="ECO:0000256" key="1">
    <source>
        <dbReference type="SAM" id="MobiDB-lite"/>
    </source>
</evidence>
<dbReference type="Gene3D" id="1.25.10.10">
    <property type="entry name" value="Leucine-rich Repeat Variant"/>
    <property type="match status" value="1"/>
</dbReference>
<evidence type="ECO:0000313" key="3">
    <source>
        <dbReference type="EMBL" id="RKU44926.1"/>
    </source>
</evidence>
<dbReference type="EMBL" id="QVQW01000025">
    <property type="protein sequence ID" value="RKU44926.1"/>
    <property type="molecule type" value="Genomic_DNA"/>
</dbReference>
<dbReference type="GO" id="GO:0008278">
    <property type="term" value="C:cohesin complex"/>
    <property type="evidence" value="ECO:0007669"/>
    <property type="project" value="TreeGrafter"/>
</dbReference>
<dbReference type="GO" id="GO:0007062">
    <property type="term" value="P:sister chromatid cohesion"/>
    <property type="evidence" value="ECO:0007669"/>
    <property type="project" value="UniProtKB-ARBA"/>
</dbReference>
<feature type="region of interest" description="Disordered" evidence="1">
    <location>
        <begin position="972"/>
        <end position="1009"/>
    </location>
</feature>
<dbReference type="SUPFAM" id="SSF48371">
    <property type="entry name" value="ARM repeat"/>
    <property type="match status" value="1"/>
</dbReference>
<dbReference type="Pfam" id="PF21581">
    <property type="entry name" value="SCD"/>
    <property type="match status" value="1"/>
</dbReference>
<dbReference type="InterPro" id="IPR020839">
    <property type="entry name" value="SCD"/>
</dbReference>
<feature type="region of interest" description="Disordered" evidence="1">
    <location>
        <begin position="1"/>
        <end position="121"/>
    </location>
</feature>
<name>A0A420YAN5_9PEZI</name>
<dbReference type="Pfam" id="PF24571">
    <property type="entry name" value="HEAT_SCC3-SA"/>
    <property type="match status" value="1"/>
</dbReference>
<proteinExistence type="predicted"/>
<feature type="compositionally biased region" description="Acidic residues" evidence="1">
    <location>
        <begin position="980"/>
        <end position="1001"/>
    </location>
</feature>